<gene>
    <name evidence="1" type="ORF">QOZ98_000515</name>
</gene>
<evidence type="ECO:0008006" key="3">
    <source>
        <dbReference type="Google" id="ProtNLM"/>
    </source>
</evidence>
<dbReference type="RefSeq" id="WP_308785961.1">
    <property type="nucleotide sequence ID" value="NZ_JAUSWB010000001.1"/>
</dbReference>
<keyword evidence="2" id="KW-1185">Reference proteome</keyword>
<dbReference type="Proteomes" id="UP001241988">
    <property type="component" value="Unassembled WGS sequence"/>
</dbReference>
<protein>
    <recommendedName>
        <fullName evidence="3">HNH endonuclease</fullName>
    </recommendedName>
</protein>
<accession>A0ABU0GSX0</accession>
<evidence type="ECO:0000313" key="1">
    <source>
        <dbReference type="EMBL" id="MDQ0427690.1"/>
    </source>
</evidence>
<name>A0ABU0GSX0_9BACL</name>
<organism evidence="1 2">
    <name type="scientific">Planomicrobium stackebrandtii</name>
    <dbReference type="NCBI Taxonomy" id="253160"/>
    <lineage>
        <taxon>Bacteria</taxon>
        <taxon>Bacillati</taxon>
        <taxon>Bacillota</taxon>
        <taxon>Bacilli</taxon>
        <taxon>Bacillales</taxon>
        <taxon>Caryophanaceae</taxon>
        <taxon>Planomicrobium</taxon>
    </lineage>
</organism>
<dbReference type="EMBL" id="JAUSWB010000001">
    <property type="protein sequence ID" value="MDQ0427690.1"/>
    <property type="molecule type" value="Genomic_DNA"/>
</dbReference>
<evidence type="ECO:0000313" key="2">
    <source>
        <dbReference type="Proteomes" id="UP001241988"/>
    </source>
</evidence>
<comment type="caution">
    <text evidence="1">The sequence shown here is derived from an EMBL/GenBank/DDBJ whole genome shotgun (WGS) entry which is preliminary data.</text>
</comment>
<sequence length="82" mass="8764">MKLSEEQLKQVEQALLEKGIDLICKECGTKGAVIVDEIIVYKQASGGIMPAIMTGCSNCGRTTSFMANRLVPGLVPHGSLKN</sequence>
<reference evidence="1 2" key="1">
    <citation type="submission" date="2023-07" db="EMBL/GenBank/DDBJ databases">
        <title>Genomic Encyclopedia of Type Strains, Phase IV (KMG-IV): sequencing the most valuable type-strain genomes for metagenomic binning, comparative biology and taxonomic classification.</title>
        <authorList>
            <person name="Goeker M."/>
        </authorList>
    </citation>
    <scope>NUCLEOTIDE SEQUENCE [LARGE SCALE GENOMIC DNA]</scope>
    <source>
        <strain evidence="1 2">DSM 16419</strain>
    </source>
</reference>
<proteinExistence type="predicted"/>